<evidence type="ECO:0000313" key="2">
    <source>
        <dbReference type="Proteomes" id="UP000009102"/>
    </source>
</evidence>
<dbReference type="Proteomes" id="UP000009102">
    <property type="component" value="Chromosome"/>
</dbReference>
<dbReference type="eggNOG" id="COG3403">
    <property type="taxonomic scope" value="Bacteria"/>
</dbReference>
<sequence>MNLMKIFVLGRRAADAFARSKGTELDDVGTLSLLDHLLARWASNRLADAADQALLSYITLLTAHRYYVQPEKFLKTCRSAEHREEYPLQRLPQWLAALRNTLNFYAGIETAPRLPETEDASIQLLTNELFAWIAVNHPEHLGTLESTWDEPTVLALLRSRARNPLAYEPVFSPTHLEFITAIEKTHCIFAPSGKYWGADDWRGDETFEQNAARFAQGLFRFMTVARKEKFKGFAFRMPAAFSSSVDELARTTARLLAALNSIDPAHSNCLEGEPGTPGWKFDWAGESMFLTTFGTCYPPDHPRYPHGFDQTYFFFQPDFVLRHHPGLIGEMEAISRERILSSFNKHGMDYDNENKIAESARYIRPMNPKDPPVAWWRYLPRARDGAASANRKIPSHSACTA</sequence>
<gene>
    <name evidence="1" type="ordered locus">Hneap_1017</name>
</gene>
<dbReference type="EMBL" id="CP001801">
    <property type="protein sequence ID" value="ACX95853.1"/>
    <property type="molecule type" value="Genomic_DNA"/>
</dbReference>
<dbReference type="OrthoDB" id="5800908at2"/>
<keyword evidence="2" id="KW-1185">Reference proteome</keyword>
<dbReference type="KEGG" id="hna:Hneap_1017"/>
<protein>
    <submittedName>
        <fullName evidence="1">Uncharacterized protein</fullName>
    </submittedName>
</protein>
<dbReference type="RefSeq" id="WP_012823889.1">
    <property type="nucleotide sequence ID" value="NC_013422.1"/>
</dbReference>
<evidence type="ECO:0000313" key="1">
    <source>
        <dbReference type="EMBL" id="ACX95853.1"/>
    </source>
</evidence>
<reference evidence="1 2" key="1">
    <citation type="submission" date="2009-10" db="EMBL/GenBank/DDBJ databases">
        <title>Complete sequence of Halothiobacillus neapolitanus c2.</title>
        <authorList>
            <consortium name="US DOE Joint Genome Institute"/>
            <person name="Lucas S."/>
            <person name="Copeland A."/>
            <person name="Lapidus A."/>
            <person name="Glavina del Rio T."/>
            <person name="Tice H."/>
            <person name="Bruce D."/>
            <person name="Goodwin L."/>
            <person name="Pitluck S."/>
            <person name="Davenport K."/>
            <person name="Brettin T."/>
            <person name="Detter J.C."/>
            <person name="Han C."/>
            <person name="Tapia R."/>
            <person name="Larimer F."/>
            <person name="Land M."/>
            <person name="Hauser L."/>
            <person name="Kyrpides N."/>
            <person name="Mikhailova N."/>
            <person name="Kerfeld C."/>
            <person name="Cannon G."/>
            <person name="Heinhort S."/>
        </authorList>
    </citation>
    <scope>NUCLEOTIDE SEQUENCE [LARGE SCALE GENOMIC DNA]</scope>
    <source>
        <strain evidence="2">ATCC 23641 / c2</strain>
    </source>
</reference>
<dbReference type="HOGENOM" id="CLU_686565_0_0_6"/>
<organism evidence="1 2">
    <name type="scientific">Halothiobacillus neapolitanus (strain ATCC 23641 / DSM 15147 / CIP 104769 / NCIMB 8539 / c2)</name>
    <name type="common">Thiobacillus neapolitanus</name>
    <dbReference type="NCBI Taxonomy" id="555778"/>
    <lineage>
        <taxon>Bacteria</taxon>
        <taxon>Pseudomonadati</taxon>
        <taxon>Pseudomonadota</taxon>
        <taxon>Gammaproteobacteria</taxon>
        <taxon>Chromatiales</taxon>
        <taxon>Halothiobacillaceae</taxon>
        <taxon>Halothiobacillus</taxon>
    </lineage>
</organism>
<accession>D0KZI0</accession>
<name>D0KZI0_HALNC</name>
<proteinExistence type="predicted"/>
<dbReference type="AlphaFoldDB" id="D0KZI0"/>